<proteinExistence type="predicted"/>
<sequence>MSSCQKDDADVTILSPVAGSYYGEEPCNSEPYTVDIYNQSDAKNGKVFISNLYGLGDVYEATVSGNTITLPPTPYSYVAGGKTYKGNITATGTLEGSVITIKYTLDGDDPEQCTFVGDREFRGPTVQGG</sequence>
<name>A0ABQ1TJR3_9BACT</name>
<organism evidence="1 2">
    <name type="scientific">Hymenobacter cavernae</name>
    <dbReference type="NCBI Taxonomy" id="2044852"/>
    <lineage>
        <taxon>Bacteria</taxon>
        <taxon>Pseudomonadati</taxon>
        <taxon>Bacteroidota</taxon>
        <taxon>Cytophagia</taxon>
        <taxon>Cytophagales</taxon>
        <taxon>Hymenobacteraceae</taxon>
        <taxon>Hymenobacter</taxon>
    </lineage>
</organism>
<evidence type="ECO:0008006" key="3">
    <source>
        <dbReference type="Google" id="ProtNLM"/>
    </source>
</evidence>
<reference evidence="2" key="1">
    <citation type="journal article" date="2019" name="Int. J. Syst. Evol. Microbiol.">
        <title>The Global Catalogue of Microorganisms (GCM) 10K type strain sequencing project: providing services to taxonomists for standard genome sequencing and annotation.</title>
        <authorList>
            <consortium name="The Broad Institute Genomics Platform"/>
            <consortium name="The Broad Institute Genome Sequencing Center for Infectious Disease"/>
            <person name="Wu L."/>
            <person name="Ma J."/>
        </authorList>
    </citation>
    <scope>NUCLEOTIDE SEQUENCE [LARGE SCALE GENOMIC DNA]</scope>
    <source>
        <strain evidence="2">CGMCC 1.15197</strain>
    </source>
</reference>
<dbReference type="EMBL" id="BMHT01000001">
    <property type="protein sequence ID" value="GGE94959.1"/>
    <property type="molecule type" value="Genomic_DNA"/>
</dbReference>
<protein>
    <recommendedName>
        <fullName evidence="3">Lipocalin-like domain-containing protein</fullName>
    </recommendedName>
</protein>
<evidence type="ECO:0000313" key="1">
    <source>
        <dbReference type="EMBL" id="GGE94959.1"/>
    </source>
</evidence>
<keyword evidence="2" id="KW-1185">Reference proteome</keyword>
<accession>A0ABQ1TJR3</accession>
<comment type="caution">
    <text evidence="1">The sequence shown here is derived from an EMBL/GenBank/DDBJ whole genome shotgun (WGS) entry which is preliminary data.</text>
</comment>
<evidence type="ECO:0000313" key="2">
    <source>
        <dbReference type="Proteomes" id="UP000632273"/>
    </source>
</evidence>
<dbReference type="Proteomes" id="UP000632273">
    <property type="component" value="Unassembled WGS sequence"/>
</dbReference>
<gene>
    <name evidence="1" type="ORF">GCM10011383_02120</name>
</gene>